<feature type="region of interest" description="Disordered" evidence="1">
    <location>
        <begin position="237"/>
        <end position="267"/>
    </location>
</feature>
<proteinExistence type="predicted"/>
<evidence type="ECO:0000313" key="3">
    <source>
        <dbReference type="Proteomes" id="UP001159363"/>
    </source>
</evidence>
<evidence type="ECO:0000256" key="1">
    <source>
        <dbReference type="SAM" id="MobiDB-lite"/>
    </source>
</evidence>
<gene>
    <name evidence="2" type="ORF">PR048_024884</name>
</gene>
<organism evidence="2 3">
    <name type="scientific">Dryococelus australis</name>
    <dbReference type="NCBI Taxonomy" id="614101"/>
    <lineage>
        <taxon>Eukaryota</taxon>
        <taxon>Metazoa</taxon>
        <taxon>Ecdysozoa</taxon>
        <taxon>Arthropoda</taxon>
        <taxon>Hexapoda</taxon>
        <taxon>Insecta</taxon>
        <taxon>Pterygota</taxon>
        <taxon>Neoptera</taxon>
        <taxon>Polyneoptera</taxon>
        <taxon>Phasmatodea</taxon>
        <taxon>Verophasmatodea</taxon>
        <taxon>Anareolatae</taxon>
        <taxon>Phasmatidae</taxon>
        <taxon>Eurycanthinae</taxon>
        <taxon>Dryococelus</taxon>
    </lineage>
</organism>
<name>A0ABQ9GPW9_9NEOP</name>
<feature type="compositionally biased region" description="Polar residues" evidence="1">
    <location>
        <begin position="256"/>
        <end position="265"/>
    </location>
</feature>
<dbReference type="Proteomes" id="UP001159363">
    <property type="component" value="Chromosome 9"/>
</dbReference>
<dbReference type="EMBL" id="JARBHB010000010">
    <property type="protein sequence ID" value="KAJ8874044.1"/>
    <property type="molecule type" value="Genomic_DNA"/>
</dbReference>
<keyword evidence="3" id="KW-1185">Reference proteome</keyword>
<protein>
    <submittedName>
        <fullName evidence="2">Uncharacterized protein</fullName>
    </submittedName>
</protein>
<evidence type="ECO:0000313" key="2">
    <source>
        <dbReference type="EMBL" id="KAJ8874044.1"/>
    </source>
</evidence>
<feature type="region of interest" description="Disordered" evidence="1">
    <location>
        <begin position="1050"/>
        <end position="1103"/>
    </location>
</feature>
<comment type="caution">
    <text evidence="2">The sequence shown here is derived from an EMBL/GenBank/DDBJ whole genome shotgun (WGS) entry which is preliminary data.</text>
</comment>
<reference evidence="2 3" key="1">
    <citation type="submission" date="2023-02" db="EMBL/GenBank/DDBJ databases">
        <title>LHISI_Scaffold_Assembly.</title>
        <authorList>
            <person name="Stuart O.P."/>
            <person name="Cleave R."/>
            <person name="Magrath M.J.L."/>
            <person name="Mikheyev A.S."/>
        </authorList>
    </citation>
    <scope>NUCLEOTIDE SEQUENCE [LARGE SCALE GENOMIC DNA]</scope>
    <source>
        <strain evidence="2">Daus_M_001</strain>
        <tissue evidence="2">Leg muscle</tissue>
    </source>
</reference>
<sequence length="1103" mass="122186">MSAQDLVEVPLLTPLCWAKLSSTNLITCNFRIRAYPYITEKLIMTTGRRNLACELRVCRVHIWLHDKAGWVKICWEPAWGTDRRPTCCTLRAVPCAHGATRFPRGKHSAITLQRAAQTTLTCVCKAVSPLRADNVKFFRQLQAVRACSPPNKVIRVKSPAGAFHMWESCRTMQLVGEFSRGSPVSPDLLFQRCSILTSITLIGSQDLKDVFFLCRWSACFPGHLAFPPPLHSGDAPYSHRFTRVDSQDPGAESRLNHSTPRSLQKSRGDFPCTQLLRESPTEVHLSSGPVRLRLAPSPSPGDPDWIPCGATSDLRMRWETWRTLPLADKLAGRFLSCGCTHSFIGRARFWERMALVFDWSLPAAKSSLTAGLQAGKYDPFTVTSNFSEGLLKFYFQAILPPHANEAELSLDNYTTGTTHRIPRWLETVHLAVLSRELPPVCLGFLCKLRCAVKHARNAGLPFSKTNTHAQVETNTWLAAPTDASGPLQQRMSANSLPRRRTGFVPRRGHQILASGNRAGRCRRSAGFSRESPISPAPSFGRCSIFTPNTLIGSQDLTVKSRQNLFTHFTLYYKISLLASHQGEPGSVPEPEATPGFSRARILSDDATGSAGFLGDLPFPPSPLIPALLRTRLDRPPSALKTSQLRAAQISSLIRFTLRLCDSYSETWGVILVHFFACREPTYVGETTKMIGRGHGTKARNGGVQYSRPSTTYRASRRRRRRRCHFTPRLTYCEAAAPPHLWAQNQPAPGAARAPLPDRTSNRTPAAQCHLLCPNTERLFLPHVALIVAHLRRAEELSYAPSKRHICGCTEFLDRSLRAWTPLRLLGGLYVDGTWLSSAVTFPSTNQTRRRLTAAITLPFNPASVHSMSHQSQCSRVLQAPSRTVGFTRRFQTLSSIQAANTSLAVVPQSPVVVHALLHSRTLGQTASFKDCRPLDCGISPKPSCVVAKRIGNSSRREEICDASKSRSCRHSRDSQKDAGIHERIIPRKGEGEVCLRLRRGAVESAPAAAPYNEVAKNLGSVPPHGPSPSLFSVRRGNAGHELVRGSLTRIPRTNEGVPASEIRAPRRAAPNPQTRRSPWYSPEHLSKEISPANSNPRKTFLRE</sequence>
<accession>A0ABQ9GPW9</accession>